<accession>G0IZF2</accession>
<dbReference type="eggNOG" id="COG0739">
    <property type="taxonomic scope" value="Bacteria"/>
</dbReference>
<gene>
    <name evidence="2" type="ordered locus">Cycma_0650</name>
</gene>
<dbReference type="OrthoDB" id="9810477at2"/>
<dbReference type="STRING" id="880070.Cycma_0650"/>
<dbReference type="Gene3D" id="2.70.70.10">
    <property type="entry name" value="Glucose Permease (Domain IIA)"/>
    <property type="match status" value="1"/>
</dbReference>
<feature type="domain" description="M23ase beta-sheet core" evidence="1">
    <location>
        <begin position="228"/>
        <end position="324"/>
    </location>
</feature>
<dbReference type="RefSeq" id="WP_014018723.1">
    <property type="nucleotide sequence ID" value="NC_015914.1"/>
</dbReference>
<dbReference type="Gene3D" id="2.30.30.40">
    <property type="entry name" value="SH3 Domains"/>
    <property type="match status" value="1"/>
</dbReference>
<dbReference type="PANTHER" id="PTHR21666:SF268">
    <property type="entry name" value="PEPTIDASE M23 DOMAIN-CONTAINING PROTEIN"/>
    <property type="match status" value="1"/>
</dbReference>
<dbReference type="SUPFAM" id="SSF51261">
    <property type="entry name" value="Duplicated hybrid motif"/>
    <property type="match status" value="1"/>
</dbReference>
<dbReference type="Pfam" id="PF01551">
    <property type="entry name" value="Peptidase_M23"/>
    <property type="match status" value="1"/>
</dbReference>
<dbReference type="PANTHER" id="PTHR21666">
    <property type="entry name" value="PEPTIDASE-RELATED"/>
    <property type="match status" value="1"/>
</dbReference>
<proteinExistence type="predicted"/>
<dbReference type="InterPro" id="IPR011055">
    <property type="entry name" value="Dup_hybrid_motif"/>
</dbReference>
<dbReference type="KEGG" id="cmr:Cycma_0650"/>
<keyword evidence="3" id="KW-1185">Reference proteome</keyword>
<reference evidence="3" key="1">
    <citation type="submission" date="2011-07" db="EMBL/GenBank/DDBJ databases">
        <title>The complete genome of Cyclobacterium marinum DSM 745.</title>
        <authorList>
            <person name="Lucas S."/>
            <person name="Han J."/>
            <person name="Lapidus A."/>
            <person name="Bruce D."/>
            <person name="Goodwin L."/>
            <person name="Pitluck S."/>
            <person name="Peters L."/>
            <person name="Kyrpides N."/>
            <person name="Mavromatis K."/>
            <person name="Ivanova N."/>
            <person name="Ovchinnikova G."/>
            <person name="Chertkov O."/>
            <person name="Detter J.C."/>
            <person name="Tapia R."/>
            <person name="Han C."/>
            <person name="Land M."/>
            <person name="Hauser L."/>
            <person name="Markowitz V."/>
            <person name="Cheng J.-F."/>
            <person name="Hugenholtz P."/>
            <person name="Woyke T."/>
            <person name="Wu D."/>
            <person name="Tindall B."/>
            <person name="Schuetze A."/>
            <person name="Brambilla E."/>
            <person name="Klenk H.-P."/>
            <person name="Eisen J.A."/>
        </authorList>
    </citation>
    <scope>NUCLEOTIDE SEQUENCE [LARGE SCALE GENOMIC DNA]</scope>
    <source>
        <strain evidence="3">ATCC 25205 / DSM 745 / LMG 13164 / NCIMB 1802</strain>
    </source>
</reference>
<dbReference type="CDD" id="cd12797">
    <property type="entry name" value="M23_peptidase"/>
    <property type="match status" value="1"/>
</dbReference>
<dbReference type="InterPro" id="IPR050570">
    <property type="entry name" value="Cell_wall_metabolism_enzyme"/>
</dbReference>
<dbReference type="AlphaFoldDB" id="G0IZF2"/>
<dbReference type="Proteomes" id="UP000001635">
    <property type="component" value="Chromosome"/>
</dbReference>
<dbReference type="EMBL" id="CP002955">
    <property type="protein sequence ID" value="AEL24425.1"/>
    <property type="molecule type" value="Genomic_DNA"/>
</dbReference>
<dbReference type="InterPro" id="IPR016047">
    <property type="entry name" value="M23ase_b-sheet_dom"/>
</dbReference>
<evidence type="ECO:0000313" key="3">
    <source>
        <dbReference type="Proteomes" id="UP000001635"/>
    </source>
</evidence>
<dbReference type="GO" id="GO:0004222">
    <property type="term" value="F:metalloendopeptidase activity"/>
    <property type="evidence" value="ECO:0007669"/>
    <property type="project" value="TreeGrafter"/>
</dbReference>
<evidence type="ECO:0000259" key="1">
    <source>
        <dbReference type="Pfam" id="PF01551"/>
    </source>
</evidence>
<protein>
    <submittedName>
        <fullName evidence="2">Peptidase M23</fullName>
    </submittedName>
</protein>
<sequence length="466" mass="52477">MSFKVHIDQKILGNQKIIKGLYTYFFFGKEAIKPLFQHPLWCVWLFVLFSACQAEKLFKNPIPYQNYLNTLNKSGLENYGIGQKWINNGKLRHASNLPTLQLPYNEMTYFDPSKAEAVFLQYGVKEGNNVIIKADVLTDSSTVYFIDVFKREVDKFTQLHYSEEQQKIEYTVTQDAEHVLRVQPELLGGGAVVLSIEISGSLAFPLPDMQSGQIASFWGDARSGGARKHEGVDVFAKRGTPVRAVVNGMVRRTGQNRLGGNVVWVNSGKYNYYYAHLDSQHVKAGNRVSIGDTLGTVGNTGNAITTAPHLHFGIYRRGKGAVDPFPFIQVAEKPKEIVLSDSVFLKDYGVFSVNNGNFRALPDLKSKVLGKHPKLTYFEILAKRGDWFRIQFPDESIGFAHQSIVDVSSPKTQAIELRPTDTLFEYFDRGLLPASNFVGQGKVLGYFKDMVHVQLNSGIKLWMKER</sequence>
<organism evidence="2 3">
    <name type="scientific">Cyclobacterium marinum (strain ATCC 25205 / DSM 745 / LMG 13164 / NCIMB 1802)</name>
    <name type="common">Flectobacillus marinus</name>
    <dbReference type="NCBI Taxonomy" id="880070"/>
    <lineage>
        <taxon>Bacteria</taxon>
        <taxon>Pseudomonadati</taxon>
        <taxon>Bacteroidota</taxon>
        <taxon>Cytophagia</taxon>
        <taxon>Cytophagales</taxon>
        <taxon>Cyclobacteriaceae</taxon>
        <taxon>Cyclobacterium</taxon>
    </lineage>
</organism>
<dbReference type="HOGENOM" id="CLU_043275_0_0_10"/>
<evidence type="ECO:0000313" key="2">
    <source>
        <dbReference type="EMBL" id="AEL24425.1"/>
    </source>
</evidence>
<name>G0IZF2_CYCMS</name>